<gene>
    <name evidence="8" type="ORF">QRT03_15665</name>
</gene>
<evidence type="ECO:0000313" key="9">
    <source>
        <dbReference type="Proteomes" id="UP001231924"/>
    </source>
</evidence>
<organism evidence="8 9">
    <name type="scientific">Actinomycetospora termitidis</name>
    <dbReference type="NCBI Taxonomy" id="3053470"/>
    <lineage>
        <taxon>Bacteria</taxon>
        <taxon>Bacillati</taxon>
        <taxon>Actinomycetota</taxon>
        <taxon>Actinomycetes</taxon>
        <taxon>Pseudonocardiales</taxon>
        <taxon>Pseudonocardiaceae</taxon>
        <taxon>Actinomycetospora</taxon>
    </lineage>
</organism>
<dbReference type="PANTHER" id="PTHR30055">
    <property type="entry name" value="HTH-TYPE TRANSCRIPTIONAL REGULATOR RUTR"/>
    <property type="match status" value="1"/>
</dbReference>
<dbReference type="PROSITE" id="PS50977">
    <property type="entry name" value="HTH_TETR_2"/>
    <property type="match status" value="1"/>
</dbReference>
<dbReference type="Proteomes" id="UP001231924">
    <property type="component" value="Unassembled WGS sequence"/>
</dbReference>
<reference evidence="8 9" key="1">
    <citation type="submission" date="2023-06" db="EMBL/GenBank/DDBJ databases">
        <title>Actinomycetospora Odt1-22.</title>
        <authorList>
            <person name="Supong K."/>
        </authorList>
    </citation>
    <scope>NUCLEOTIDE SEQUENCE [LARGE SCALE GENOMIC DNA]</scope>
    <source>
        <strain evidence="8 9">Odt1-22</strain>
    </source>
</reference>
<dbReference type="SUPFAM" id="SSF46689">
    <property type="entry name" value="Homeodomain-like"/>
    <property type="match status" value="1"/>
</dbReference>
<feature type="DNA-binding region" description="H-T-H motif" evidence="5">
    <location>
        <begin position="46"/>
        <end position="65"/>
    </location>
</feature>
<dbReference type="InterPro" id="IPR041490">
    <property type="entry name" value="KstR2_TetR_C"/>
</dbReference>
<evidence type="ECO:0000256" key="3">
    <source>
        <dbReference type="ARBA" id="ARBA00023125"/>
    </source>
</evidence>
<dbReference type="InterPro" id="IPR036271">
    <property type="entry name" value="Tet_transcr_reg_TetR-rel_C_sf"/>
</dbReference>
<dbReference type="Gene3D" id="1.10.357.10">
    <property type="entry name" value="Tetracycline Repressor, domain 2"/>
    <property type="match status" value="1"/>
</dbReference>
<dbReference type="PRINTS" id="PR00455">
    <property type="entry name" value="HTHTETR"/>
</dbReference>
<keyword evidence="1" id="KW-0678">Repressor</keyword>
<dbReference type="Pfam" id="PF17932">
    <property type="entry name" value="TetR_C_24"/>
    <property type="match status" value="1"/>
</dbReference>
<keyword evidence="2" id="KW-0805">Transcription regulation</keyword>
<accession>A0ABT7M9P9</accession>
<dbReference type="InterPro" id="IPR050109">
    <property type="entry name" value="HTH-type_TetR-like_transc_reg"/>
</dbReference>
<dbReference type="RefSeq" id="WP_286053832.1">
    <property type="nucleotide sequence ID" value="NZ_JASVWF010000003.1"/>
</dbReference>
<dbReference type="Gene3D" id="1.10.10.60">
    <property type="entry name" value="Homeodomain-like"/>
    <property type="match status" value="1"/>
</dbReference>
<feature type="domain" description="HTH tetR-type" evidence="7">
    <location>
        <begin position="23"/>
        <end position="83"/>
    </location>
</feature>
<dbReference type="PANTHER" id="PTHR30055:SF175">
    <property type="entry name" value="HTH-TYPE TRANSCRIPTIONAL REPRESSOR KSTR2"/>
    <property type="match status" value="1"/>
</dbReference>
<name>A0ABT7M9P9_9PSEU</name>
<keyword evidence="3 5" id="KW-0238">DNA-binding</keyword>
<evidence type="ECO:0000256" key="6">
    <source>
        <dbReference type="SAM" id="MobiDB-lite"/>
    </source>
</evidence>
<sequence>MAQDRRPAGRSVRRTGGERKPREERWAQLLDVATQVFYEKGYDGASLQDIADRLGMLKGSLYYYIQSKEDLLFEVISDVHREGYAVVRTAAEPPGDPLDRLERTIRAHVVHECRHLVPTAVFLHELASLPADRRESVLGSGHVYQGVFRDLVAEAQQQGLVRPEVDPRIAGLSILGSTNWVYRWFSADGPSTPEQIGEQLAAMAIHGVATPEAVRSRVPVGRAAS</sequence>
<proteinExistence type="predicted"/>
<evidence type="ECO:0000256" key="5">
    <source>
        <dbReference type="PROSITE-ProRule" id="PRU00335"/>
    </source>
</evidence>
<dbReference type="InterPro" id="IPR001647">
    <property type="entry name" value="HTH_TetR"/>
</dbReference>
<feature type="region of interest" description="Disordered" evidence="6">
    <location>
        <begin position="1"/>
        <end position="20"/>
    </location>
</feature>
<dbReference type="SUPFAM" id="SSF48498">
    <property type="entry name" value="Tetracyclin repressor-like, C-terminal domain"/>
    <property type="match status" value="1"/>
</dbReference>
<evidence type="ECO:0000313" key="8">
    <source>
        <dbReference type="EMBL" id="MDL5157404.1"/>
    </source>
</evidence>
<comment type="caution">
    <text evidence="8">The sequence shown here is derived from an EMBL/GenBank/DDBJ whole genome shotgun (WGS) entry which is preliminary data.</text>
</comment>
<keyword evidence="9" id="KW-1185">Reference proteome</keyword>
<evidence type="ECO:0000259" key="7">
    <source>
        <dbReference type="PROSITE" id="PS50977"/>
    </source>
</evidence>
<evidence type="ECO:0000256" key="2">
    <source>
        <dbReference type="ARBA" id="ARBA00023015"/>
    </source>
</evidence>
<evidence type="ECO:0000256" key="1">
    <source>
        <dbReference type="ARBA" id="ARBA00022491"/>
    </source>
</evidence>
<dbReference type="Pfam" id="PF00440">
    <property type="entry name" value="TetR_N"/>
    <property type="match status" value="1"/>
</dbReference>
<evidence type="ECO:0000256" key="4">
    <source>
        <dbReference type="ARBA" id="ARBA00023163"/>
    </source>
</evidence>
<protein>
    <submittedName>
        <fullName evidence="8">TetR/AcrR family transcriptional regulator</fullName>
    </submittedName>
</protein>
<dbReference type="EMBL" id="JASVWF010000003">
    <property type="protein sequence ID" value="MDL5157404.1"/>
    <property type="molecule type" value="Genomic_DNA"/>
</dbReference>
<dbReference type="InterPro" id="IPR009057">
    <property type="entry name" value="Homeodomain-like_sf"/>
</dbReference>
<keyword evidence="4" id="KW-0804">Transcription</keyword>